<keyword evidence="3" id="KW-1185">Reference proteome</keyword>
<dbReference type="InterPro" id="IPR036514">
    <property type="entry name" value="SGNH_hydro_sf"/>
</dbReference>
<keyword evidence="2" id="KW-0378">Hydrolase</keyword>
<gene>
    <name evidence="2" type="ORF">FV139_08310</name>
</gene>
<dbReference type="PANTHER" id="PTHR21325:SF31">
    <property type="entry name" value="GH22081P-RELATED"/>
    <property type="match status" value="1"/>
</dbReference>
<protein>
    <submittedName>
        <fullName evidence="2">SGNH/GDSL hydrolase family protein</fullName>
    </submittedName>
</protein>
<dbReference type="InterPro" id="IPR001087">
    <property type="entry name" value="GDSL"/>
</dbReference>
<dbReference type="AlphaFoldDB" id="A0A5C9A769"/>
<dbReference type="RefSeq" id="WP_148067917.1">
    <property type="nucleotide sequence ID" value="NZ_VRZA01000002.1"/>
</dbReference>
<dbReference type="GO" id="GO:0006644">
    <property type="term" value="P:phospholipid metabolic process"/>
    <property type="evidence" value="ECO:0007669"/>
    <property type="project" value="TreeGrafter"/>
</dbReference>
<organism evidence="2 3">
    <name type="scientific">Parahaliea maris</name>
    <dbReference type="NCBI Taxonomy" id="2716870"/>
    <lineage>
        <taxon>Bacteria</taxon>
        <taxon>Pseudomonadati</taxon>
        <taxon>Pseudomonadota</taxon>
        <taxon>Gammaproteobacteria</taxon>
        <taxon>Cellvibrionales</taxon>
        <taxon>Halieaceae</taxon>
        <taxon>Parahaliea</taxon>
    </lineage>
</organism>
<dbReference type="Gene3D" id="3.40.50.1110">
    <property type="entry name" value="SGNH hydrolase"/>
    <property type="match status" value="1"/>
</dbReference>
<keyword evidence="1" id="KW-0732">Signal</keyword>
<accession>A0A5C9A769</accession>
<name>A0A5C9A769_9GAMM</name>
<dbReference type="Pfam" id="PF00657">
    <property type="entry name" value="Lipase_GDSL"/>
    <property type="match status" value="1"/>
</dbReference>
<dbReference type="EMBL" id="VRZA01000002">
    <property type="protein sequence ID" value="TXS95852.1"/>
    <property type="molecule type" value="Genomic_DNA"/>
</dbReference>
<dbReference type="InterPro" id="IPR038885">
    <property type="entry name" value="PLB1"/>
</dbReference>
<reference evidence="2 3" key="1">
    <citation type="submission" date="2019-08" db="EMBL/GenBank/DDBJ databases">
        <title>Parahaliea maris sp. nov., isolated from the surface seawater.</title>
        <authorList>
            <person name="Liu Y."/>
        </authorList>
    </citation>
    <scope>NUCLEOTIDE SEQUENCE [LARGE SCALE GENOMIC DNA]</scope>
    <source>
        <strain evidence="2 3">HSLHS9</strain>
    </source>
</reference>
<evidence type="ECO:0000313" key="3">
    <source>
        <dbReference type="Proteomes" id="UP000321039"/>
    </source>
</evidence>
<dbReference type="SUPFAM" id="SSF52266">
    <property type="entry name" value="SGNH hydrolase"/>
    <property type="match status" value="1"/>
</dbReference>
<dbReference type="Proteomes" id="UP000321039">
    <property type="component" value="Unassembled WGS sequence"/>
</dbReference>
<comment type="caution">
    <text evidence="2">The sequence shown here is derived from an EMBL/GenBank/DDBJ whole genome shotgun (WGS) entry which is preliminary data.</text>
</comment>
<feature type="chain" id="PRO_5022868224" evidence="1">
    <location>
        <begin position="41"/>
        <end position="504"/>
    </location>
</feature>
<sequence>MDKIENNAVDYIAPKSTQLLLGVSAVVLSALLFLTLPAQAAKGGNGSGGNDTTYTVGGSVTGLGAGGTISLQLDGTFSESINKSNGPFTFAATLARRDSYTVTVTAQPDGVNCAVTNGSGTINKKDVTNVTVTCSGDPVVTTYSVGGVVTGLEGNLVLDNLGEEISLGADGIYVFPTELADGASYSVTVSQSPAGQSCSVVNSSGAIAGADVTDVNVTCETPVASLAHLEGAGDSIMRGYNASCTGNTGFFDLFCYAGGDQDQHSFLDGSSSSVFSLLDRYISLQGNFSGSKAASMSGSEMTALDKNNFATQAAAIVASTAQPTVVVVELGGNDLCNRSSGADLYSDEEWRTAVQAGLDVLVNQLPDGSTVYLSSVPRVQDLRSVGLAKQSAESGVNCESFWASYDVCTIATANDTNFDALQERQQAYNEILAEEAISYNTTASTTGVEVVAEYQAVLLNSSTPAVGNYGFAPSEINGGDCFHPSISGQNKLSEILWNNNPFVW</sequence>
<feature type="signal peptide" evidence="1">
    <location>
        <begin position="1"/>
        <end position="40"/>
    </location>
</feature>
<proteinExistence type="predicted"/>
<dbReference type="PANTHER" id="PTHR21325">
    <property type="entry name" value="PHOSPHOLIPASE B, PLB1"/>
    <property type="match status" value="1"/>
</dbReference>
<evidence type="ECO:0000256" key="1">
    <source>
        <dbReference type="SAM" id="SignalP"/>
    </source>
</evidence>
<dbReference type="GO" id="GO:0004620">
    <property type="term" value="F:phospholipase activity"/>
    <property type="evidence" value="ECO:0007669"/>
    <property type="project" value="InterPro"/>
</dbReference>
<evidence type="ECO:0000313" key="2">
    <source>
        <dbReference type="EMBL" id="TXS95852.1"/>
    </source>
</evidence>